<organism evidence="1">
    <name type="scientific">marine metagenome</name>
    <dbReference type="NCBI Taxonomy" id="408172"/>
    <lineage>
        <taxon>unclassified sequences</taxon>
        <taxon>metagenomes</taxon>
        <taxon>ecological metagenomes</taxon>
    </lineage>
</organism>
<protein>
    <submittedName>
        <fullName evidence="1">Uncharacterized protein</fullName>
    </submittedName>
</protein>
<dbReference type="AlphaFoldDB" id="A0A381S936"/>
<gene>
    <name evidence="1" type="ORF">METZ01_LOCUS53449</name>
</gene>
<proteinExistence type="predicted"/>
<dbReference type="EMBL" id="UINC01002818">
    <property type="protein sequence ID" value="SVA00595.1"/>
    <property type="molecule type" value="Genomic_DNA"/>
</dbReference>
<sequence length="38" mass="4225">MFCISKVKVSPAKSPLGKRLICYHSPPVAQVDIVWRLG</sequence>
<accession>A0A381S936</accession>
<name>A0A381S936_9ZZZZ</name>
<reference evidence="1" key="1">
    <citation type="submission" date="2018-05" db="EMBL/GenBank/DDBJ databases">
        <authorList>
            <person name="Lanie J.A."/>
            <person name="Ng W.-L."/>
            <person name="Kazmierczak K.M."/>
            <person name="Andrzejewski T.M."/>
            <person name="Davidsen T.M."/>
            <person name="Wayne K.J."/>
            <person name="Tettelin H."/>
            <person name="Glass J.I."/>
            <person name="Rusch D."/>
            <person name="Podicherti R."/>
            <person name="Tsui H.-C.T."/>
            <person name="Winkler M.E."/>
        </authorList>
    </citation>
    <scope>NUCLEOTIDE SEQUENCE</scope>
</reference>
<evidence type="ECO:0000313" key="1">
    <source>
        <dbReference type="EMBL" id="SVA00595.1"/>
    </source>
</evidence>